<dbReference type="AlphaFoldDB" id="A0A1I7NTB2"/>
<sequence>MAWEVVAIWLVVAVTLIVFARSEKQREMAALRARARHFATAPAYRHHSLEASHAPRHPYVPMGLAPSDRLFLEDLARRRKR</sequence>
<keyword evidence="2" id="KW-1185">Reference proteome</keyword>
<organism evidence="1 2">
    <name type="scientific">Devosia crocina</name>
    <dbReference type="NCBI Taxonomy" id="429728"/>
    <lineage>
        <taxon>Bacteria</taxon>
        <taxon>Pseudomonadati</taxon>
        <taxon>Pseudomonadota</taxon>
        <taxon>Alphaproteobacteria</taxon>
        <taxon>Hyphomicrobiales</taxon>
        <taxon>Devosiaceae</taxon>
        <taxon>Devosia</taxon>
    </lineage>
</organism>
<evidence type="ECO:0000313" key="2">
    <source>
        <dbReference type="Proteomes" id="UP000199074"/>
    </source>
</evidence>
<protein>
    <submittedName>
        <fullName evidence="1">Uncharacterized protein</fullName>
    </submittedName>
</protein>
<dbReference type="Proteomes" id="UP000199074">
    <property type="component" value="Unassembled WGS sequence"/>
</dbReference>
<gene>
    <name evidence="1" type="ORF">SAMN05216456_3168</name>
</gene>
<evidence type="ECO:0000313" key="1">
    <source>
        <dbReference type="EMBL" id="SFV37919.1"/>
    </source>
</evidence>
<dbReference type="EMBL" id="FPCK01000003">
    <property type="protein sequence ID" value="SFV37919.1"/>
    <property type="molecule type" value="Genomic_DNA"/>
</dbReference>
<dbReference type="STRING" id="429728.SAMN05216456_3168"/>
<name>A0A1I7NTB2_9HYPH</name>
<proteinExistence type="predicted"/>
<reference evidence="1 2" key="1">
    <citation type="submission" date="2016-10" db="EMBL/GenBank/DDBJ databases">
        <authorList>
            <person name="de Groot N.N."/>
        </authorList>
    </citation>
    <scope>NUCLEOTIDE SEQUENCE [LARGE SCALE GENOMIC DNA]</scope>
    <source>
        <strain evidence="1 2">IPL20</strain>
    </source>
</reference>
<dbReference type="RefSeq" id="WP_092426186.1">
    <property type="nucleotide sequence ID" value="NZ_FPCK01000003.1"/>
</dbReference>
<dbReference type="OrthoDB" id="7951145at2"/>
<accession>A0A1I7NTB2</accession>